<gene>
    <name evidence="2" type="ORF">ACFOJE_10155</name>
</gene>
<evidence type="ECO:0000313" key="3">
    <source>
        <dbReference type="Proteomes" id="UP001595457"/>
    </source>
</evidence>
<proteinExistence type="predicted"/>
<dbReference type="Proteomes" id="UP001595457">
    <property type="component" value="Unassembled WGS sequence"/>
</dbReference>
<accession>A0ABV7AU39</accession>
<dbReference type="RefSeq" id="WP_377814215.1">
    <property type="nucleotide sequence ID" value="NZ_JBHRSJ010000017.1"/>
</dbReference>
<evidence type="ECO:0000256" key="1">
    <source>
        <dbReference type="SAM" id="MobiDB-lite"/>
    </source>
</evidence>
<dbReference type="InterPro" id="IPR005186">
    <property type="entry name" value="FlaG"/>
</dbReference>
<protein>
    <submittedName>
        <fullName evidence="2">Flagellar protein FlaG</fullName>
    </submittedName>
</protein>
<reference evidence="3" key="1">
    <citation type="journal article" date="2019" name="Int. J. Syst. Evol. Microbiol.">
        <title>The Global Catalogue of Microorganisms (GCM) 10K type strain sequencing project: providing services to taxonomists for standard genome sequencing and annotation.</title>
        <authorList>
            <consortium name="The Broad Institute Genomics Platform"/>
            <consortium name="The Broad Institute Genome Sequencing Center for Infectious Disease"/>
            <person name="Wu L."/>
            <person name="Ma J."/>
        </authorList>
    </citation>
    <scope>NUCLEOTIDE SEQUENCE [LARGE SCALE GENOMIC DNA]</scope>
    <source>
        <strain evidence="3">KCTC 62195</strain>
    </source>
</reference>
<dbReference type="InterPro" id="IPR035924">
    <property type="entry name" value="FlaG-like_sf"/>
</dbReference>
<feature type="region of interest" description="Disordered" evidence="1">
    <location>
        <begin position="1"/>
        <end position="23"/>
    </location>
</feature>
<dbReference type="Pfam" id="PF03646">
    <property type="entry name" value="FlaG"/>
    <property type="match status" value="1"/>
</dbReference>
<keyword evidence="3" id="KW-1185">Reference proteome</keyword>
<dbReference type="Gene3D" id="3.30.160.170">
    <property type="entry name" value="FlaG-like"/>
    <property type="match status" value="1"/>
</dbReference>
<dbReference type="SUPFAM" id="SSF160214">
    <property type="entry name" value="FlaG-like"/>
    <property type="match status" value="1"/>
</dbReference>
<feature type="compositionally biased region" description="Low complexity" evidence="1">
    <location>
        <begin position="1"/>
        <end position="20"/>
    </location>
</feature>
<comment type="caution">
    <text evidence="2">The sequence shown here is derived from an EMBL/GenBank/DDBJ whole genome shotgun (WGS) entry which is preliminary data.</text>
</comment>
<organism evidence="2 3">
    <name type="scientific">Azotobacter bryophylli</name>
    <dbReference type="NCBI Taxonomy" id="1986537"/>
    <lineage>
        <taxon>Bacteria</taxon>
        <taxon>Pseudomonadati</taxon>
        <taxon>Pseudomonadota</taxon>
        <taxon>Gammaproteobacteria</taxon>
        <taxon>Pseudomonadales</taxon>
        <taxon>Pseudomonadaceae</taxon>
        <taxon>Azotobacter</taxon>
    </lineage>
</organism>
<evidence type="ECO:0000313" key="2">
    <source>
        <dbReference type="EMBL" id="MFC2972570.1"/>
    </source>
</evidence>
<sequence>MSSPLLDASGASSSPSLSNLTPRQRLEKVLDQLPVAGSAAAQSDSAQPSLIARDQLVAPVQRINEVLKNYGVEFHLSDPTDPDSRVVTQVVDMDSGKVILQIPSEEVLRFAQNLDKLRGLLFQGTA</sequence>
<keyword evidence="2" id="KW-0969">Cilium</keyword>
<keyword evidence="2" id="KW-0966">Cell projection</keyword>
<keyword evidence="2" id="KW-0282">Flagellum</keyword>
<name>A0ABV7AU39_9GAMM</name>
<dbReference type="EMBL" id="JBHRSJ010000017">
    <property type="protein sequence ID" value="MFC2972570.1"/>
    <property type="molecule type" value="Genomic_DNA"/>
</dbReference>